<keyword evidence="9 16" id="KW-1015">Disulfide bond</keyword>
<dbReference type="CDD" id="cd00693">
    <property type="entry name" value="secretory_peroxidase"/>
    <property type="match status" value="1"/>
</dbReference>
<evidence type="ECO:0000256" key="1">
    <source>
        <dbReference type="ARBA" id="ARBA00000189"/>
    </source>
</evidence>
<keyword evidence="6 14" id="KW-0106">Calcium</keyword>
<dbReference type="InterPro" id="IPR019793">
    <property type="entry name" value="Peroxidases_heam-ligand_BS"/>
</dbReference>
<comment type="catalytic activity">
    <reaction evidence="1 17">
        <text>2 a phenolic donor + H2O2 = 2 a phenolic radical donor + 2 H2O</text>
        <dbReference type="Rhea" id="RHEA:56136"/>
        <dbReference type="ChEBI" id="CHEBI:15377"/>
        <dbReference type="ChEBI" id="CHEBI:16240"/>
        <dbReference type="ChEBI" id="CHEBI:139520"/>
        <dbReference type="ChEBI" id="CHEBI:139521"/>
        <dbReference type="EC" id="1.11.1.7"/>
    </reaction>
</comment>
<evidence type="ECO:0000313" key="19">
    <source>
        <dbReference type="EMBL" id="URE42373.1"/>
    </source>
</evidence>
<evidence type="ECO:0000256" key="15">
    <source>
        <dbReference type="PIRSR" id="PIRSR600823-4"/>
    </source>
</evidence>
<feature type="binding site" evidence="14">
    <location>
        <position position="82"/>
    </location>
    <ligand>
        <name>Ca(2+)</name>
        <dbReference type="ChEBI" id="CHEBI:29108"/>
        <label>1</label>
    </ligand>
</feature>
<comment type="cofactor">
    <cofactor evidence="14 17">
        <name>heme b</name>
        <dbReference type="ChEBI" id="CHEBI:60344"/>
    </cofactor>
    <text evidence="14 17">Binds 1 heme b (iron(II)-protoporphyrin IX) group per subunit.</text>
</comment>
<accession>A0A9E7I4A2</accession>
<keyword evidence="5 14" id="KW-0479">Metal-binding</keyword>
<evidence type="ECO:0000256" key="2">
    <source>
        <dbReference type="ARBA" id="ARBA00006873"/>
    </source>
</evidence>
<dbReference type="EMBL" id="CP097511">
    <property type="protein sequence ID" value="URE42373.1"/>
    <property type="molecule type" value="Genomic_DNA"/>
</dbReference>
<feature type="active site" description="Proton acceptor" evidence="12">
    <location>
        <position position="78"/>
    </location>
</feature>
<feature type="disulfide bond" evidence="16">
    <location>
        <begin position="133"/>
        <end position="327"/>
    </location>
</feature>
<dbReference type="Pfam" id="PF00141">
    <property type="entry name" value="peroxidase"/>
    <property type="match status" value="1"/>
</dbReference>
<dbReference type="PRINTS" id="PR00461">
    <property type="entry name" value="PLPEROXIDASE"/>
</dbReference>
<keyword evidence="10" id="KW-0325">Glycoprotein</keyword>
<dbReference type="GO" id="GO:0140825">
    <property type="term" value="F:lactoperoxidase activity"/>
    <property type="evidence" value="ECO:0007669"/>
    <property type="project" value="UniProtKB-EC"/>
</dbReference>
<comment type="subcellular location">
    <subcellularLocation>
        <location evidence="17">Secreted</location>
    </subcellularLocation>
</comment>
<dbReference type="InterPro" id="IPR019794">
    <property type="entry name" value="Peroxidases_AS"/>
</dbReference>
<comment type="cofactor">
    <cofactor evidence="14 17">
        <name>Ca(2+)</name>
        <dbReference type="ChEBI" id="CHEBI:29108"/>
    </cofactor>
    <text evidence="14 17">Binds 2 calcium ions per subunit.</text>
</comment>
<keyword evidence="17" id="KW-0732">Signal</keyword>
<dbReference type="SUPFAM" id="SSF48113">
    <property type="entry name" value="Heme-dependent peroxidases"/>
    <property type="match status" value="1"/>
</dbReference>
<feature type="domain" description="Plant heme peroxidase family profile" evidence="18">
    <location>
        <begin position="37"/>
        <end position="331"/>
    </location>
</feature>
<dbReference type="AlphaFoldDB" id="A0A9E7I4A2"/>
<feature type="chain" id="PRO_5039744705" description="Peroxidase" evidence="17">
    <location>
        <begin position="25"/>
        <end position="331"/>
    </location>
</feature>
<proteinExistence type="inferred from homology"/>
<feature type="binding site" evidence="14">
    <location>
        <position position="88"/>
    </location>
    <ligand>
        <name>Ca(2+)</name>
        <dbReference type="ChEBI" id="CHEBI:29108"/>
        <label>1</label>
    </ligand>
</feature>
<evidence type="ECO:0000256" key="7">
    <source>
        <dbReference type="ARBA" id="ARBA00023002"/>
    </source>
</evidence>
<evidence type="ECO:0000256" key="17">
    <source>
        <dbReference type="RuleBase" id="RU362060"/>
    </source>
</evidence>
<feature type="site" description="Transition state stabilizer" evidence="15">
    <location>
        <position position="74"/>
    </location>
</feature>
<feature type="binding site" description="axial binding residue" evidence="14">
    <location>
        <position position="205"/>
    </location>
    <ligand>
        <name>heme b</name>
        <dbReference type="ChEBI" id="CHEBI:60344"/>
    </ligand>
    <ligandPart>
        <name>Fe</name>
        <dbReference type="ChEBI" id="CHEBI:18248"/>
    </ligandPart>
</feature>
<comment type="similarity">
    <text evidence="2">Belongs to the peroxidase family. Ascorbate peroxidase subfamily.</text>
</comment>
<dbReference type="OrthoDB" id="2113341at2759"/>
<dbReference type="InterPro" id="IPR033905">
    <property type="entry name" value="Secretory_peroxidase"/>
</dbReference>
<dbReference type="GO" id="GO:0005576">
    <property type="term" value="C:extracellular region"/>
    <property type="evidence" value="ECO:0007669"/>
    <property type="project" value="UniProtKB-SubCell"/>
</dbReference>
<name>A0A9E7I4A2_9LILI</name>
<feature type="binding site" evidence="14">
    <location>
        <position position="206"/>
    </location>
    <ligand>
        <name>Ca(2+)</name>
        <dbReference type="ChEBI" id="CHEBI:29108"/>
        <label>2</label>
    </ligand>
</feature>
<feature type="disulfide bond" evidence="16">
    <location>
        <begin position="80"/>
        <end position="85"/>
    </location>
</feature>
<evidence type="ECO:0000256" key="8">
    <source>
        <dbReference type="ARBA" id="ARBA00023004"/>
    </source>
</evidence>
<evidence type="ECO:0000256" key="9">
    <source>
        <dbReference type="ARBA" id="ARBA00023157"/>
    </source>
</evidence>
<evidence type="ECO:0000256" key="5">
    <source>
        <dbReference type="ARBA" id="ARBA00022723"/>
    </source>
</evidence>
<keyword evidence="11 17" id="KW-0376">Hydrogen peroxide</keyword>
<comment type="function">
    <text evidence="17">Removal of H(2)O(2), oxidation of toxic reductants, biosynthesis and degradation of lignin, suberization, auxin catabolism, response to environmental stresses such as wounding, pathogen attack and oxidative stress.</text>
</comment>
<evidence type="ECO:0000256" key="11">
    <source>
        <dbReference type="ARBA" id="ARBA00023324"/>
    </source>
</evidence>
<evidence type="ECO:0000256" key="14">
    <source>
        <dbReference type="PIRSR" id="PIRSR600823-3"/>
    </source>
</evidence>
<feature type="binding site" evidence="13">
    <location>
        <position position="175"/>
    </location>
    <ligand>
        <name>substrate</name>
    </ligand>
</feature>
<dbReference type="Proteomes" id="UP001055439">
    <property type="component" value="Chromosome 9"/>
</dbReference>
<dbReference type="PROSITE" id="PS00436">
    <property type="entry name" value="PEROXIDASE_2"/>
    <property type="match status" value="1"/>
</dbReference>
<evidence type="ECO:0000256" key="6">
    <source>
        <dbReference type="ARBA" id="ARBA00022837"/>
    </source>
</evidence>
<keyword evidence="4 17" id="KW-0349">Heme</keyword>
<sequence>NLPSLLSLSLSLSLSELLVINTQACAPCFHTLSASAQLSSTFYSTSCPLAIQTIRQAVRAAVAKEARMGASLLRLHFHDCFVNGCDGSVLLDDTPSFTGEKTAVPNNNSLRGFDVIDNIKSQVEAVCKQVVSCADILAVAARESVAALGGPPWTVQLGRRDATTASLDAANTEIPSPKSDLDDLISAYSKKGLSTTDMVALSGAHTIGQARCISFRDRIYNETSIDSSLATSRQSNCPSSGGGDDNLSPLDAVTCTLFDNFYFRNLVKKKGLLHSDQQLFGGGSTDSLVTTYSTNTARFFSDFAAAMVKMGNISPLTGTDGEVRLNCRKTN</sequence>
<feature type="binding site" evidence="14">
    <location>
        <position position="79"/>
    </location>
    <ligand>
        <name>Ca(2+)</name>
        <dbReference type="ChEBI" id="CHEBI:29108"/>
        <label>1</label>
    </ligand>
</feature>
<keyword evidence="20" id="KW-1185">Reference proteome</keyword>
<feature type="disulfide bond" evidence="16">
    <location>
        <begin position="212"/>
        <end position="237"/>
    </location>
</feature>
<feature type="signal peptide" evidence="17">
    <location>
        <begin position="1"/>
        <end position="24"/>
    </location>
</feature>
<evidence type="ECO:0000256" key="3">
    <source>
        <dbReference type="ARBA" id="ARBA00022559"/>
    </source>
</evidence>
<evidence type="ECO:0000259" key="18">
    <source>
        <dbReference type="PROSITE" id="PS50873"/>
    </source>
</evidence>
<evidence type="ECO:0000256" key="12">
    <source>
        <dbReference type="PIRSR" id="PIRSR600823-1"/>
    </source>
</evidence>
<feature type="binding site" evidence="14">
    <location>
        <position position="86"/>
    </location>
    <ligand>
        <name>Ca(2+)</name>
        <dbReference type="ChEBI" id="CHEBI:29108"/>
        <label>1</label>
    </ligand>
</feature>
<keyword evidence="3 17" id="KW-0575">Peroxidase</keyword>
<feature type="binding site" evidence="14">
    <location>
        <position position="100"/>
    </location>
    <ligand>
        <name>Ca(2+)</name>
        <dbReference type="ChEBI" id="CHEBI:29108"/>
        <label>1</label>
    </ligand>
</feature>
<feature type="disulfide bond" evidence="16">
    <location>
        <begin position="47"/>
        <end position="127"/>
    </location>
</feature>
<organism evidence="19 20">
    <name type="scientific">Musa troglodytarum</name>
    <name type="common">fe'i banana</name>
    <dbReference type="NCBI Taxonomy" id="320322"/>
    <lineage>
        <taxon>Eukaryota</taxon>
        <taxon>Viridiplantae</taxon>
        <taxon>Streptophyta</taxon>
        <taxon>Embryophyta</taxon>
        <taxon>Tracheophyta</taxon>
        <taxon>Spermatophyta</taxon>
        <taxon>Magnoliopsida</taxon>
        <taxon>Liliopsida</taxon>
        <taxon>Zingiberales</taxon>
        <taxon>Musaceae</taxon>
        <taxon>Musa</taxon>
    </lineage>
</organism>
<evidence type="ECO:0000313" key="20">
    <source>
        <dbReference type="Proteomes" id="UP001055439"/>
    </source>
</evidence>
<dbReference type="InterPro" id="IPR000823">
    <property type="entry name" value="Peroxidase_pln"/>
</dbReference>
<dbReference type="Gene3D" id="1.10.420.10">
    <property type="entry name" value="Peroxidase, domain 2"/>
    <property type="match status" value="1"/>
</dbReference>
<comment type="similarity">
    <text evidence="17">Belongs to the peroxidase family. Classical plant (class III) peroxidase subfamily.</text>
</comment>
<evidence type="ECO:0000256" key="10">
    <source>
        <dbReference type="ARBA" id="ARBA00023180"/>
    </source>
</evidence>
<keyword evidence="17" id="KW-0964">Secreted</keyword>
<dbReference type="FunFam" id="1.10.420.10:FF:000006">
    <property type="entry name" value="Peroxidase"/>
    <property type="match status" value="1"/>
</dbReference>
<feature type="binding site" evidence="14">
    <location>
        <position position="84"/>
    </location>
    <ligand>
        <name>Ca(2+)</name>
        <dbReference type="ChEBI" id="CHEBI:29108"/>
        <label>1</label>
    </ligand>
</feature>
<dbReference type="Gene3D" id="1.10.520.10">
    <property type="match status" value="1"/>
</dbReference>
<dbReference type="InterPro" id="IPR002016">
    <property type="entry name" value="Haem_peroxidase"/>
</dbReference>
<evidence type="ECO:0000256" key="4">
    <source>
        <dbReference type="ARBA" id="ARBA00022617"/>
    </source>
</evidence>
<feature type="binding site" evidence="14">
    <location>
        <position position="259"/>
    </location>
    <ligand>
        <name>Ca(2+)</name>
        <dbReference type="ChEBI" id="CHEBI:29108"/>
        <label>2</label>
    </ligand>
</feature>
<reference evidence="19" key="1">
    <citation type="submission" date="2022-05" db="EMBL/GenBank/DDBJ databases">
        <title>The Musa troglodytarum L. genome provides insights into the mechanism of non-climacteric behaviour and enrichment of carotenoids.</title>
        <authorList>
            <person name="Wang J."/>
        </authorList>
    </citation>
    <scope>NUCLEOTIDE SEQUENCE</scope>
    <source>
        <tissue evidence="19">Leaf</tissue>
    </source>
</reference>
<dbReference type="PROSITE" id="PS50873">
    <property type="entry name" value="PEROXIDASE_4"/>
    <property type="match status" value="1"/>
</dbReference>
<feature type="non-terminal residue" evidence="19">
    <location>
        <position position="1"/>
    </location>
</feature>
<evidence type="ECO:0000256" key="13">
    <source>
        <dbReference type="PIRSR" id="PIRSR600823-2"/>
    </source>
</evidence>
<evidence type="ECO:0000256" key="16">
    <source>
        <dbReference type="PIRSR" id="PIRSR600823-5"/>
    </source>
</evidence>
<dbReference type="GO" id="GO:0006979">
    <property type="term" value="P:response to oxidative stress"/>
    <property type="evidence" value="ECO:0007669"/>
    <property type="project" value="UniProtKB-UniRule"/>
</dbReference>
<dbReference type="PANTHER" id="PTHR31388:SF247">
    <property type="entry name" value="PEROXIDASE"/>
    <property type="match status" value="1"/>
</dbReference>
<dbReference type="FunFam" id="1.10.520.10:FF:000001">
    <property type="entry name" value="Peroxidase"/>
    <property type="match status" value="1"/>
</dbReference>
<keyword evidence="8 14" id="KW-0408">Iron</keyword>
<feature type="binding site" evidence="14">
    <location>
        <position position="251"/>
    </location>
    <ligand>
        <name>Ca(2+)</name>
        <dbReference type="ChEBI" id="CHEBI:29108"/>
        <label>2</label>
    </ligand>
</feature>
<feature type="binding site" evidence="14">
    <location>
        <position position="254"/>
    </location>
    <ligand>
        <name>Ca(2+)</name>
        <dbReference type="ChEBI" id="CHEBI:29108"/>
        <label>2</label>
    </ligand>
</feature>
<dbReference type="InterPro" id="IPR010255">
    <property type="entry name" value="Haem_peroxidase_sf"/>
</dbReference>
<dbReference type="GO" id="GO:0042744">
    <property type="term" value="P:hydrogen peroxide catabolic process"/>
    <property type="evidence" value="ECO:0007669"/>
    <property type="project" value="UniProtKB-KW"/>
</dbReference>
<dbReference type="GO" id="GO:0020037">
    <property type="term" value="F:heme binding"/>
    <property type="evidence" value="ECO:0007669"/>
    <property type="project" value="UniProtKB-UniRule"/>
</dbReference>
<dbReference type="PROSITE" id="PS00435">
    <property type="entry name" value="PEROXIDASE_1"/>
    <property type="match status" value="1"/>
</dbReference>
<keyword evidence="7 17" id="KW-0560">Oxidoreductase</keyword>
<dbReference type="PANTHER" id="PTHR31388">
    <property type="entry name" value="PEROXIDASE 72-RELATED"/>
    <property type="match status" value="1"/>
</dbReference>
<dbReference type="EC" id="1.11.1.7" evidence="17"/>
<dbReference type="GO" id="GO:0046872">
    <property type="term" value="F:metal ion binding"/>
    <property type="evidence" value="ECO:0007669"/>
    <property type="project" value="UniProtKB-UniRule"/>
</dbReference>
<gene>
    <name evidence="19" type="ORF">MUK42_13855</name>
</gene>
<protein>
    <recommendedName>
        <fullName evidence="17">Peroxidase</fullName>
        <ecNumber evidence="17">1.11.1.7</ecNumber>
    </recommendedName>
</protein>
<dbReference type="PRINTS" id="PR00458">
    <property type="entry name" value="PEROXIDASE"/>
</dbReference>